<dbReference type="Pfam" id="PF00579">
    <property type="entry name" value="tRNA-synt_1b"/>
    <property type="match status" value="1"/>
</dbReference>
<comment type="similarity">
    <text evidence="10">Belongs to the class-I aminoacyl-tRNA synthetase family. TyrS type 2 subfamily.</text>
</comment>
<dbReference type="InterPro" id="IPR001412">
    <property type="entry name" value="aa-tRNA-synth_I_CS"/>
</dbReference>
<dbReference type="InterPro" id="IPR024108">
    <property type="entry name" value="Tyr-tRNA-ligase_bac_2"/>
</dbReference>
<keyword evidence="3 10" id="KW-0436">Ligase</keyword>
<dbReference type="PROSITE" id="PS00178">
    <property type="entry name" value="AA_TRNA_LIGASE_I"/>
    <property type="match status" value="1"/>
</dbReference>
<keyword evidence="8 10" id="KW-0030">Aminoacyl-tRNA synthetase</keyword>
<dbReference type="AlphaFoldDB" id="A0A402CXP6"/>
<dbReference type="GO" id="GO:0003723">
    <property type="term" value="F:RNA binding"/>
    <property type="evidence" value="ECO:0007669"/>
    <property type="project" value="UniProtKB-KW"/>
</dbReference>
<dbReference type="InterPro" id="IPR002942">
    <property type="entry name" value="S4_RNA-bd"/>
</dbReference>
<dbReference type="InterPro" id="IPR002307">
    <property type="entry name" value="Tyr-tRNA-ligase"/>
</dbReference>
<proteinExistence type="inferred from homology"/>
<feature type="binding site" evidence="10">
    <location>
        <position position="234"/>
    </location>
    <ligand>
        <name>ATP</name>
        <dbReference type="ChEBI" id="CHEBI:30616"/>
    </ligand>
</feature>
<dbReference type="CDD" id="cd00805">
    <property type="entry name" value="TyrRS_core"/>
    <property type="match status" value="1"/>
</dbReference>
<dbReference type="Pfam" id="PF01479">
    <property type="entry name" value="S4"/>
    <property type="match status" value="1"/>
</dbReference>
<dbReference type="Proteomes" id="UP000287394">
    <property type="component" value="Chromosome"/>
</dbReference>
<keyword evidence="12" id="KW-1185">Reference proteome</keyword>
<dbReference type="SUPFAM" id="SSF52374">
    <property type="entry name" value="Nucleotidylyl transferase"/>
    <property type="match status" value="1"/>
</dbReference>
<comment type="subcellular location">
    <subcellularLocation>
        <location evidence="10">Cytoplasm</location>
    </subcellularLocation>
</comment>
<dbReference type="InterPro" id="IPR002305">
    <property type="entry name" value="aa-tRNA-synth_Ic"/>
</dbReference>
<keyword evidence="6" id="KW-0694">RNA-binding</keyword>
<dbReference type="OrthoDB" id="9804243at2"/>
<comment type="subunit">
    <text evidence="1 10">Homodimer.</text>
</comment>
<dbReference type="InterPro" id="IPR024088">
    <property type="entry name" value="Tyr-tRNA-ligase_bac-type"/>
</dbReference>
<keyword evidence="5 10" id="KW-0067">ATP-binding</keyword>
<dbReference type="PANTHER" id="PTHR11766:SF1">
    <property type="entry name" value="TYROSINE--TRNA LIGASE"/>
    <property type="match status" value="1"/>
</dbReference>
<accession>A0A402CXP6</accession>
<dbReference type="SUPFAM" id="SSF55174">
    <property type="entry name" value="Alpha-L RNA-binding motif"/>
    <property type="match status" value="1"/>
</dbReference>
<dbReference type="GO" id="GO:0005829">
    <property type="term" value="C:cytosol"/>
    <property type="evidence" value="ECO:0007669"/>
    <property type="project" value="TreeGrafter"/>
</dbReference>
<evidence type="ECO:0000256" key="3">
    <source>
        <dbReference type="ARBA" id="ARBA00022598"/>
    </source>
</evidence>
<evidence type="ECO:0000256" key="8">
    <source>
        <dbReference type="ARBA" id="ARBA00023146"/>
    </source>
</evidence>
<name>A0A402CXP6_9BACT</name>
<keyword evidence="2 10" id="KW-0963">Cytoplasm</keyword>
<comment type="caution">
    <text evidence="10">Lacks conserved residue(s) required for the propagation of feature annotation.</text>
</comment>
<dbReference type="KEGG" id="ccot:CCAX7_42420"/>
<evidence type="ECO:0000256" key="9">
    <source>
        <dbReference type="ARBA" id="ARBA00048248"/>
    </source>
</evidence>
<dbReference type="EC" id="6.1.1.1" evidence="10"/>
<feature type="short sequence motif" description="'KMSKS' region" evidence="10">
    <location>
        <begin position="231"/>
        <end position="235"/>
    </location>
</feature>
<evidence type="ECO:0000256" key="10">
    <source>
        <dbReference type="HAMAP-Rule" id="MF_02007"/>
    </source>
</evidence>
<evidence type="ECO:0000313" key="12">
    <source>
        <dbReference type="Proteomes" id="UP000287394"/>
    </source>
</evidence>
<dbReference type="PROSITE" id="PS50889">
    <property type="entry name" value="S4"/>
    <property type="match status" value="1"/>
</dbReference>
<dbReference type="Gene3D" id="1.10.240.10">
    <property type="entry name" value="Tyrosyl-Transfer RNA Synthetase"/>
    <property type="match status" value="1"/>
</dbReference>
<comment type="catalytic activity">
    <reaction evidence="9 10">
        <text>tRNA(Tyr) + L-tyrosine + ATP = L-tyrosyl-tRNA(Tyr) + AMP + diphosphate + H(+)</text>
        <dbReference type="Rhea" id="RHEA:10220"/>
        <dbReference type="Rhea" id="RHEA-COMP:9706"/>
        <dbReference type="Rhea" id="RHEA-COMP:9707"/>
        <dbReference type="ChEBI" id="CHEBI:15378"/>
        <dbReference type="ChEBI" id="CHEBI:30616"/>
        <dbReference type="ChEBI" id="CHEBI:33019"/>
        <dbReference type="ChEBI" id="CHEBI:58315"/>
        <dbReference type="ChEBI" id="CHEBI:78442"/>
        <dbReference type="ChEBI" id="CHEBI:78536"/>
        <dbReference type="ChEBI" id="CHEBI:456215"/>
        <dbReference type="EC" id="6.1.1.1"/>
    </reaction>
</comment>
<evidence type="ECO:0000313" key="11">
    <source>
        <dbReference type="EMBL" id="BDI32191.1"/>
    </source>
</evidence>
<dbReference type="PANTHER" id="PTHR11766">
    <property type="entry name" value="TYROSYL-TRNA SYNTHETASE"/>
    <property type="match status" value="1"/>
</dbReference>
<evidence type="ECO:0000256" key="1">
    <source>
        <dbReference type="ARBA" id="ARBA00011738"/>
    </source>
</evidence>
<dbReference type="NCBIfam" id="TIGR00234">
    <property type="entry name" value="tyrS"/>
    <property type="match status" value="1"/>
</dbReference>
<organism evidence="11 12">
    <name type="scientific">Capsulimonas corticalis</name>
    <dbReference type="NCBI Taxonomy" id="2219043"/>
    <lineage>
        <taxon>Bacteria</taxon>
        <taxon>Bacillati</taxon>
        <taxon>Armatimonadota</taxon>
        <taxon>Armatimonadia</taxon>
        <taxon>Capsulimonadales</taxon>
        <taxon>Capsulimonadaceae</taxon>
        <taxon>Capsulimonas</taxon>
    </lineage>
</organism>
<reference evidence="11 12" key="1">
    <citation type="journal article" date="2019" name="Int. J. Syst. Evol. Microbiol.">
        <title>Capsulimonas corticalis gen. nov., sp. nov., an aerobic capsulated bacterium, of a novel bacterial order, Capsulimonadales ord. nov., of the class Armatimonadia of the phylum Armatimonadetes.</title>
        <authorList>
            <person name="Li J."/>
            <person name="Kudo C."/>
            <person name="Tonouchi A."/>
        </authorList>
    </citation>
    <scope>NUCLEOTIDE SEQUENCE [LARGE SCALE GENOMIC DNA]</scope>
    <source>
        <strain evidence="11 12">AX-7</strain>
    </source>
</reference>
<keyword evidence="7 10" id="KW-0648">Protein biosynthesis</keyword>
<dbReference type="GO" id="GO:0004831">
    <property type="term" value="F:tyrosine-tRNA ligase activity"/>
    <property type="evidence" value="ECO:0007669"/>
    <property type="project" value="UniProtKB-UniRule"/>
</dbReference>
<evidence type="ECO:0000256" key="6">
    <source>
        <dbReference type="ARBA" id="ARBA00022884"/>
    </source>
</evidence>
<evidence type="ECO:0000256" key="5">
    <source>
        <dbReference type="ARBA" id="ARBA00022840"/>
    </source>
</evidence>
<dbReference type="PRINTS" id="PR01040">
    <property type="entry name" value="TRNASYNTHTYR"/>
</dbReference>
<comment type="function">
    <text evidence="10">Catalyzes the attachment of tyrosine to tRNA(Tyr) in a two-step reaction: tyrosine is first activated by ATP to form Tyr-AMP and then transferred to the acceptor end of tRNA(Tyr).</text>
</comment>
<dbReference type="RefSeq" id="WP_119322117.1">
    <property type="nucleotide sequence ID" value="NZ_AP025739.1"/>
</dbReference>
<keyword evidence="4 10" id="KW-0547">Nucleotide-binding</keyword>
<dbReference type="SMART" id="SM00363">
    <property type="entry name" value="S4"/>
    <property type="match status" value="1"/>
</dbReference>
<dbReference type="GO" id="GO:0006437">
    <property type="term" value="P:tyrosyl-tRNA aminoacylation"/>
    <property type="evidence" value="ECO:0007669"/>
    <property type="project" value="UniProtKB-UniRule"/>
</dbReference>
<evidence type="ECO:0000256" key="7">
    <source>
        <dbReference type="ARBA" id="ARBA00022917"/>
    </source>
</evidence>
<evidence type="ECO:0000256" key="4">
    <source>
        <dbReference type="ARBA" id="ARBA00022741"/>
    </source>
</evidence>
<dbReference type="FunFam" id="3.40.50.620:FF:000061">
    <property type="entry name" value="Tyrosine--tRNA ligase"/>
    <property type="match status" value="1"/>
</dbReference>
<dbReference type="FunCoup" id="A0A402CXP6">
    <property type="interactions" value="90"/>
</dbReference>
<gene>
    <name evidence="10 11" type="primary">tyrS</name>
    <name evidence="11" type="ORF">CCAX7_42420</name>
</gene>
<dbReference type="Gene3D" id="3.40.50.620">
    <property type="entry name" value="HUPs"/>
    <property type="match status" value="1"/>
</dbReference>
<dbReference type="InterPro" id="IPR014729">
    <property type="entry name" value="Rossmann-like_a/b/a_fold"/>
</dbReference>
<evidence type="ECO:0000256" key="2">
    <source>
        <dbReference type="ARBA" id="ARBA00022490"/>
    </source>
</evidence>
<dbReference type="HAMAP" id="MF_02007">
    <property type="entry name" value="Tyr_tRNA_synth_type2"/>
    <property type="match status" value="1"/>
</dbReference>
<dbReference type="EMBL" id="AP025739">
    <property type="protein sequence ID" value="BDI32191.1"/>
    <property type="molecule type" value="Genomic_DNA"/>
</dbReference>
<dbReference type="GO" id="GO:0005524">
    <property type="term" value="F:ATP binding"/>
    <property type="evidence" value="ECO:0007669"/>
    <property type="project" value="UniProtKB-UniRule"/>
</dbReference>
<dbReference type="Gene3D" id="3.10.290.10">
    <property type="entry name" value="RNA-binding S4 domain"/>
    <property type="match status" value="1"/>
</dbReference>
<dbReference type="InterPro" id="IPR036986">
    <property type="entry name" value="S4_RNA-bd_sf"/>
</dbReference>
<protein>
    <recommendedName>
        <fullName evidence="10">Tyrosine--tRNA ligase</fullName>
        <ecNumber evidence="10">6.1.1.1</ecNumber>
    </recommendedName>
    <alternativeName>
        <fullName evidence="10">Tyrosyl-tRNA synthetase</fullName>
        <shortName evidence="10">TyrRS</shortName>
    </alternativeName>
</protein>
<sequence length="408" mass="44918">MTLDIDQQIERISRGATEVLPLAELKAKLKRSIAESRPLQVKLGLDPTAPDIHIGNAVVLRKLRQFQDLGHEVTVIIGDFTATIGDPTGKSETRKQLTQEEVAANAKTYADQYHKILDPAKTRVVFNSEWLGKLGLYDIVTLLAKTTVARILERDDFDKRFRSGLPIHTHEMLYPICQGYDSVYLKSDIEIGGTEQRFNIMMGRDLQREHGIEPQIALFMPLLVGLDGVDKMSKSKGNAIGIDEPPLEMFGKIMSITDEMMPTYYELCTDVPMDEVKVLTDAEATHPNLAKRRLGREIIALYHGAEAAQIAEDEWVRIHVRDGVPDDAPEVILSADKLDENGAIRIAALVTLSGLVPSSGEAKRVVQQGGVSVSGTKYSDPGELVAVQTGQVLKVGKNRFARLTVAAG</sequence>